<keyword evidence="2" id="KW-1185">Reference proteome</keyword>
<comment type="caution">
    <text evidence="1">The sequence shown here is derived from an EMBL/GenBank/DDBJ whole genome shotgun (WGS) entry which is preliminary data.</text>
</comment>
<gene>
    <name evidence="1" type="ORF">ADIARSV_0640</name>
</gene>
<proteinExistence type="predicted"/>
<accession>R9GWE3</accession>
<dbReference type="EMBL" id="AQPN01000023">
    <property type="protein sequence ID" value="EOR96127.1"/>
    <property type="molecule type" value="Genomic_DNA"/>
</dbReference>
<sequence length="47" mass="5766">MMLFYQQIKEKHLLCMILTQGLDWNLQVYWARLVLTYLTINKKGRCF</sequence>
<evidence type="ECO:0000313" key="2">
    <source>
        <dbReference type="Proteomes" id="UP000014174"/>
    </source>
</evidence>
<dbReference type="Proteomes" id="UP000014174">
    <property type="component" value="Unassembled WGS sequence"/>
</dbReference>
<name>R9GWE3_9SPHI</name>
<dbReference type="AlphaFoldDB" id="R9GWE3"/>
<reference evidence="1 2" key="1">
    <citation type="journal article" date="2013" name="Genome Announc.">
        <title>Draft Genome Sequence of Arcticibacter svalbardensis Strain MN12-7T, a Member of the Family Sphingobacteriaceae Isolated from an Arctic Soil Sample.</title>
        <authorList>
            <person name="Shivaji S."/>
            <person name="Ara S."/>
            <person name="Prasad S."/>
            <person name="Manasa B.P."/>
            <person name="Begum Z."/>
            <person name="Singh A."/>
            <person name="Kumar Pinnaka A."/>
        </authorList>
    </citation>
    <scope>NUCLEOTIDE SEQUENCE [LARGE SCALE GENOMIC DNA]</scope>
    <source>
        <strain evidence="1 2">MN12-7</strain>
    </source>
</reference>
<organism evidence="1 2">
    <name type="scientific">Arcticibacter svalbardensis MN12-7</name>
    <dbReference type="NCBI Taxonomy" id="1150600"/>
    <lineage>
        <taxon>Bacteria</taxon>
        <taxon>Pseudomonadati</taxon>
        <taxon>Bacteroidota</taxon>
        <taxon>Sphingobacteriia</taxon>
        <taxon>Sphingobacteriales</taxon>
        <taxon>Sphingobacteriaceae</taxon>
        <taxon>Arcticibacter</taxon>
    </lineage>
</organism>
<evidence type="ECO:0000313" key="1">
    <source>
        <dbReference type="EMBL" id="EOR96127.1"/>
    </source>
</evidence>
<protein>
    <submittedName>
        <fullName evidence="1">Uncharacterized protein</fullName>
    </submittedName>
</protein>